<name>A0ACC7LGV6_9FLAO</name>
<dbReference type="Proteomes" id="UP001595191">
    <property type="component" value="Unassembled WGS sequence"/>
</dbReference>
<comment type="caution">
    <text evidence="1">The sequence shown here is derived from an EMBL/GenBank/DDBJ whole genome shotgun (WGS) entry which is preliminary data.</text>
</comment>
<gene>
    <name evidence="1" type="ORF">ACEZ3G_05315</name>
</gene>
<sequence>MKKVLLVALMVLALQACKENAKETSADIDAETAAETDMKMSEDNEWTELSLDDWQAFKGGPAPEFWKEEDGAIVFYPPSDEARMSPDGERKSFNIVTKNDYSSFVLSLEWKISDTGNSGIMWGVSEEDKYKEPYHTGLEIQVLDNEKHPDAKNGTTHQAGALYDLVEPSEDATKPVGEWNLAEITVDYAANKGSSVLNGVEVATFPVGGPELDQLLKGSKFDGWDGFGKFKTGKIALQDHGDVVAFRNIKIKELK</sequence>
<organism evidence="1 2">
    <name type="scientific">Meishania litoralis</name>
    <dbReference type="NCBI Taxonomy" id="3434685"/>
    <lineage>
        <taxon>Bacteria</taxon>
        <taxon>Pseudomonadati</taxon>
        <taxon>Bacteroidota</taxon>
        <taxon>Flavobacteriia</taxon>
        <taxon>Flavobacteriales</taxon>
        <taxon>Flavobacteriaceae</taxon>
        <taxon>Meishania</taxon>
    </lineage>
</organism>
<evidence type="ECO:0000313" key="2">
    <source>
        <dbReference type="Proteomes" id="UP001595191"/>
    </source>
</evidence>
<proteinExistence type="predicted"/>
<keyword evidence="2" id="KW-1185">Reference proteome</keyword>
<protein>
    <submittedName>
        <fullName evidence="1">DUF1080 domain-containing protein</fullName>
    </submittedName>
</protein>
<evidence type="ECO:0000313" key="1">
    <source>
        <dbReference type="EMBL" id="MFH6602886.1"/>
    </source>
</evidence>
<reference evidence="1" key="1">
    <citation type="submission" date="2024-09" db="EMBL/GenBank/DDBJ databases">
        <authorList>
            <person name="Liu J."/>
        </authorList>
    </citation>
    <scope>NUCLEOTIDE SEQUENCE</scope>
    <source>
        <strain evidence="1">NBU2967</strain>
    </source>
</reference>
<dbReference type="EMBL" id="JBHFPV010000001">
    <property type="protein sequence ID" value="MFH6602886.1"/>
    <property type="molecule type" value="Genomic_DNA"/>
</dbReference>
<accession>A0ACC7LGV6</accession>